<dbReference type="Proteomes" id="UP000179266">
    <property type="component" value="Unassembled WGS sequence"/>
</dbReference>
<dbReference type="Pfam" id="PF17899">
    <property type="entry name" value="Peptidase_M61_N"/>
    <property type="match status" value="1"/>
</dbReference>
<comment type="caution">
    <text evidence="3">The sequence shown here is derived from an EMBL/GenBank/DDBJ whole genome shotgun (WGS) entry which is preliminary data.</text>
</comment>
<dbReference type="Gene3D" id="2.60.40.3650">
    <property type="match status" value="1"/>
</dbReference>
<organism evidence="3 4">
    <name type="scientific">Candidatus Schekmanbacteria bacterium RBG_13_48_7</name>
    <dbReference type="NCBI Taxonomy" id="1817878"/>
    <lineage>
        <taxon>Bacteria</taxon>
        <taxon>Candidatus Schekmaniibacteriota</taxon>
    </lineage>
</organism>
<evidence type="ECO:0000313" key="3">
    <source>
        <dbReference type="EMBL" id="OGL47308.1"/>
    </source>
</evidence>
<evidence type="ECO:0008006" key="5">
    <source>
        <dbReference type="Google" id="ProtNLM"/>
    </source>
</evidence>
<gene>
    <name evidence="3" type="ORF">A2161_22625</name>
</gene>
<feature type="non-terminal residue" evidence="3">
    <location>
        <position position="477"/>
    </location>
</feature>
<sequence>MKAVEYLIRIKEPHTHIIKVTAIFPVSDDKIIEISLPAWIPGSYLIQDYCKNIINLQAYDEKQKPLLCIQLAKGTWRIEAGNRKNIFVSYDLYAGELHDHSCHLDAYHAHLNGAGLFVFSEKMRHLPTVLTIELPSGWQIATAMDQKKHQKNTYITDNYEELADSLIELGNFDLIEFQYDDIQYSFVICGGGNYKKDYIKRDVTKIVKGIVKMFKHKVPFKRYMFLLHLIPEGIEGLEHLNSTSLFFPAFDFSTRKGYTLFLSLVSHEFFHAWNVKAIRPGEFDHYDYLNEDYTTLLWLSEGITNYYGDLILRREGLWTREGYFKHITTRIKEVLSTPGRKRSSLEKASFETWTRHYQPNENTQNVTVSYYRKGELIGLMLDLEIRRITGNKRSLDDVMRKLYLIWEKEKRGITSKELQTIVEETAGCSFMDFFNNYVAGTTELPMKKYLSYAGLKLEKVKEEKKDEDEYTLHPHIP</sequence>
<dbReference type="InterPro" id="IPR027268">
    <property type="entry name" value="Peptidase_M4/M1_CTD_sf"/>
</dbReference>
<dbReference type="Pfam" id="PF05299">
    <property type="entry name" value="Peptidase_M61"/>
    <property type="match status" value="1"/>
</dbReference>
<protein>
    <recommendedName>
        <fullName evidence="5">Peptidase M61</fullName>
    </recommendedName>
</protein>
<evidence type="ECO:0000259" key="2">
    <source>
        <dbReference type="Pfam" id="PF17899"/>
    </source>
</evidence>
<proteinExistence type="predicted"/>
<feature type="domain" description="Peptidase M61 N-terminal" evidence="2">
    <location>
        <begin position="6"/>
        <end position="171"/>
    </location>
</feature>
<accession>A0A1F7S1Y2</accession>
<dbReference type="SUPFAM" id="SSF55486">
    <property type="entry name" value="Metalloproteases ('zincins'), catalytic domain"/>
    <property type="match status" value="1"/>
</dbReference>
<dbReference type="Gene3D" id="1.10.390.10">
    <property type="entry name" value="Neutral Protease Domain 2"/>
    <property type="match status" value="1"/>
</dbReference>
<dbReference type="EMBL" id="MGDD01000086">
    <property type="protein sequence ID" value="OGL47308.1"/>
    <property type="molecule type" value="Genomic_DNA"/>
</dbReference>
<dbReference type="InterPro" id="IPR007963">
    <property type="entry name" value="Peptidase_M61_catalytic"/>
</dbReference>
<evidence type="ECO:0000259" key="1">
    <source>
        <dbReference type="Pfam" id="PF05299"/>
    </source>
</evidence>
<dbReference type="InterPro" id="IPR040756">
    <property type="entry name" value="Peptidase_M61_N"/>
</dbReference>
<name>A0A1F7S1Y2_9BACT</name>
<dbReference type="AlphaFoldDB" id="A0A1F7S1Y2"/>
<reference evidence="3 4" key="1">
    <citation type="journal article" date="2016" name="Nat. Commun.">
        <title>Thousands of microbial genomes shed light on interconnected biogeochemical processes in an aquifer system.</title>
        <authorList>
            <person name="Anantharaman K."/>
            <person name="Brown C.T."/>
            <person name="Hug L.A."/>
            <person name="Sharon I."/>
            <person name="Castelle C.J."/>
            <person name="Probst A.J."/>
            <person name="Thomas B.C."/>
            <person name="Singh A."/>
            <person name="Wilkins M.J."/>
            <person name="Karaoz U."/>
            <person name="Brodie E.L."/>
            <person name="Williams K.H."/>
            <person name="Hubbard S.S."/>
            <person name="Banfield J.F."/>
        </authorList>
    </citation>
    <scope>NUCLEOTIDE SEQUENCE [LARGE SCALE GENOMIC DNA]</scope>
</reference>
<feature type="domain" description="Peptidase M61 catalytic" evidence="1">
    <location>
        <begin position="261"/>
        <end position="377"/>
    </location>
</feature>
<evidence type="ECO:0000313" key="4">
    <source>
        <dbReference type="Proteomes" id="UP000179266"/>
    </source>
</evidence>